<dbReference type="Pfam" id="PF01207">
    <property type="entry name" value="Dus"/>
    <property type="match status" value="1"/>
</dbReference>
<reference evidence="6 7" key="1">
    <citation type="submission" date="2024-10" db="EMBL/GenBank/DDBJ databases">
        <title>Updated reference genomes for cyclostephanoid diatoms.</title>
        <authorList>
            <person name="Roberts W.R."/>
            <person name="Alverson A.J."/>
        </authorList>
    </citation>
    <scope>NUCLEOTIDE SEQUENCE [LARGE SCALE GENOMIC DNA]</scope>
    <source>
        <strain evidence="6 7">AJA276-08</strain>
    </source>
</reference>
<keyword evidence="2" id="KW-0521">NADP</keyword>
<dbReference type="PANTHER" id="PTHR42907">
    <property type="entry name" value="FMN-LINKED OXIDOREDUCTASES SUPERFAMILY PROTEIN"/>
    <property type="match status" value="1"/>
</dbReference>
<gene>
    <name evidence="6" type="ORF">ACHAW5_007159</name>
</gene>
<keyword evidence="3" id="KW-0694">RNA-binding</keyword>
<dbReference type="InterPro" id="IPR035587">
    <property type="entry name" value="DUS-like_FMN-bd"/>
</dbReference>
<evidence type="ECO:0000313" key="7">
    <source>
        <dbReference type="Proteomes" id="UP001530315"/>
    </source>
</evidence>
<dbReference type="Proteomes" id="UP001530315">
    <property type="component" value="Unassembled WGS sequence"/>
</dbReference>
<feature type="region of interest" description="Disordered" evidence="4">
    <location>
        <begin position="61"/>
        <end position="81"/>
    </location>
</feature>
<dbReference type="CDD" id="cd02801">
    <property type="entry name" value="DUS_like_FMN"/>
    <property type="match status" value="1"/>
</dbReference>
<sequence length="536" mass="60059">MASNTDAALMNLGQKEFHIAPMIDVSTVEFRYFIRLLTKRAVIWNQMVVAETLVHRNRIHSRKGNASHDIPSSGGREDGADDDVGLTQDLKRHCGWHDGYVDDDVCPNPTVCQIGSNDPAEAAFATRIAQKCGYDSIDLNCECPSDRVAGRCFGAALMKDQDAAVEVVSSMVREAQSFDSHLPVSVKTRIGVDDSDDFDFIANFIQRLVDTGCRRFVIHARKVYTEGLSPAQNRTIPPLDYPRVYRLLEYFPLCSFVVNGGIMSLEHARKVAFGRTVQFDGSGYGMNDSNASNCLPAHHAVPCQICNLPHGSCLGPPHISPPNLRGVMVGRLARDRPADLADVDRYFYGEQCNPCTNRRELMDRYILFLERAYPRRCCDDDETITLAMVKDMHTIIVPKRQFCSVCEEFRGQNKEDCNVASTGIAVENCPSEAYNGVNPQQRQSDRRTKRHAKYKGAKIVTQIVDRALQPTWGILAGEFGKNAFRNVSHELSRDSKVRNCGPGYILWKAMQSAPDEVWDKPFELSGEKRTSYYPTK</sequence>
<evidence type="ECO:0000256" key="1">
    <source>
        <dbReference type="ARBA" id="ARBA00022555"/>
    </source>
</evidence>
<evidence type="ECO:0000313" key="6">
    <source>
        <dbReference type="EMBL" id="KAL3780513.1"/>
    </source>
</evidence>
<protein>
    <recommendedName>
        <fullName evidence="5">DUS-like FMN-binding domain-containing protein</fullName>
    </recommendedName>
</protein>
<dbReference type="InterPro" id="IPR013785">
    <property type="entry name" value="Aldolase_TIM"/>
</dbReference>
<feature type="domain" description="DUS-like FMN-binding" evidence="5">
    <location>
        <begin position="108"/>
        <end position="271"/>
    </location>
</feature>
<comment type="caution">
    <text evidence="6">The sequence shown here is derived from an EMBL/GenBank/DDBJ whole genome shotgun (WGS) entry which is preliminary data.</text>
</comment>
<keyword evidence="1" id="KW-0820">tRNA-binding</keyword>
<keyword evidence="7" id="KW-1185">Reference proteome</keyword>
<dbReference type="AlphaFoldDB" id="A0ABD3NZ62"/>
<evidence type="ECO:0000256" key="3">
    <source>
        <dbReference type="ARBA" id="ARBA00022884"/>
    </source>
</evidence>
<evidence type="ECO:0000256" key="4">
    <source>
        <dbReference type="SAM" id="MobiDB-lite"/>
    </source>
</evidence>
<dbReference type="InterPro" id="IPR004653">
    <property type="entry name" value="DusA"/>
</dbReference>
<dbReference type="EMBL" id="JALLAZ020001110">
    <property type="protein sequence ID" value="KAL3780513.1"/>
    <property type="molecule type" value="Genomic_DNA"/>
</dbReference>
<evidence type="ECO:0000259" key="5">
    <source>
        <dbReference type="Pfam" id="PF01207"/>
    </source>
</evidence>
<evidence type="ECO:0000256" key="2">
    <source>
        <dbReference type="ARBA" id="ARBA00022857"/>
    </source>
</evidence>
<accession>A0ABD3NZ62</accession>
<organism evidence="6 7">
    <name type="scientific">Stephanodiscus triporus</name>
    <dbReference type="NCBI Taxonomy" id="2934178"/>
    <lineage>
        <taxon>Eukaryota</taxon>
        <taxon>Sar</taxon>
        <taxon>Stramenopiles</taxon>
        <taxon>Ochrophyta</taxon>
        <taxon>Bacillariophyta</taxon>
        <taxon>Coscinodiscophyceae</taxon>
        <taxon>Thalassiosirophycidae</taxon>
        <taxon>Stephanodiscales</taxon>
        <taxon>Stephanodiscaceae</taxon>
        <taxon>Stephanodiscus</taxon>
    </lineage>
</organism>
<dbReference type="GO" id="GO:0000049">
    <property type="term" value="F:tRNA binding"/>
    <property type="evidence" value="ECO:0007669"/>
    <property type="project" value="UniProtKB-KW"/>
</dbReference>
<proteinExistence type="predicted"/>
<dbReference type="Gene3D" id="3.20.20.70">
    <property type="entry name" value="Aldolase class I"/>
    <property type="match status" value="1"/>
</dbReference>
<name>A0ABD3NZ62_9STRA</name>
<dbReference type="PANTHER" id="PTHR42907:SF1">
    <property type="entry name" value="FMN-LINKED OXIDOREDUCTASES SUPERFAMILY PROTEIN"/>
    <property type="match status" value="1"/>
</dbReference>
<dbReference type="SUPFAM" id="SSF51395">
    <property type="entry name" value="FMN-linked oxidoreductases"/>
    <property type="match status" value="1"/>
</dbReference>